<feature type="compositionally biased region" description="Basic and acidic residues" evidence="1">
    <location>
        <begin position="79"/>
        <end position="89"/>
    </location>
</feature>
<sequence length="120" mass="13435">MGSSHMSLFAMFVLVVPTFSRIHPSPIDDAIQPKISQGPDKQTPVQGPHHEHLDQSSLPDQTLDDTDRTSYSSSEDEVVEVRGGRRRSYEDDDDEVGYGIPLCIPDDWLILGRRPDCKAE</sequence>
<name>A0AAD4MUG7_9BILA</name>
<reference evidence="3" key="1">
    <citation type="submission" date="2022-01" db="EMBL/GenBank/DDBJ databases">
        <title>Genome Sequence Resource for Two Populations of Ditylenchus destructor, the Migratory Endoparasitic Phytonematode.</title>
        <authorList>
            <person name="Zhang H."/>
            <person name="Lin R."/>
            <person name="Xie B."/>
        </authorList>
    </citation>
    <scope>NUCLEOTIDE SEQUENCE</scope>
    <source>
        <strain evidence="3">BazhouSP</strain>
    </source>
</reference>
<feature type="signal peptide" evidence="2">
    <location>
        <begin position="1"/>
        <end position="20"/>
    </location>
</feature>
<dbReference type="EMBL" id="JAKKPZ010000069">
    <property type="protein sequence ID" value="KAI1704340.1"/>
    <property type="molecule type" value="Genomic_DNA"/>
</dbReference>
<keyword evidence="2" id="KW-0732">Signal</keyword>
<evidence type="ECO:0000313" key="3">
    <source>
        <dbReference type="EMBL" id="KAI1704340.1"/>
    </source>
</evidence>
<evidence type="ECO:0000256" key="2">
    <source>
        <dbReference type="SAM" id="SignalP"/>
    </source>
</evidence>
<comment type="caution">
    <text evidence="3">The sequence shown here is derived from an EMBL/GenBank/DDBJ whole genome shotgun (WGS) entry which is preliminary data.</text>
</comment>
<gene>
    <name evidence="3" type="ORF">DdX_14337</name>
</gene>
<proteinExistence type="predicted"/>
<dbReference type="AlphaFoldDB" id="A0AAD4MUG7"/>
<protein>
    <submittedName>
        <fullName evidence="3">Uncharacterized protein</fullName>
    </submittedName>
</protein>
<accession>A0AAD4MUG7</accession>
<evidence type="ECO:0000256" key="1">
    <source>
        <dbReference type="SAM" id="MobiDB-lite"/>
    </source>
</evidence>
<dbReference type="Proteomes" id="UP001201812">
    <property type="component" value="Unassembled WGS sequence"/>
</dbReference>
<evidence type="ECO:0000313" key="4">
    <source>
        <dbReference type="Proteomes" id="UP001201812"/>
    </source>
</evidence>
<organism evidence="3 4">
    <name type="scientific">Ditylenchus destructor</name>
    <dbReference type="NCBI Taxonomy" id="166010"/>
    <lineage>
        <taxon>Eukaryota</taxon>
        <taxon>Metazoa</taxon>
        <taxon>Ecdysozoa</taxon>
        <taxon>Nematoda</taxon>
        <taxon>Chromadorea</taxon>
        <taxon>Rhabditida</taxon>
        <taxon>Tylenchina</taxon>
        <taxon>Tylenchomorpha</taxon>
        <taxon>Sphaerularioidea</taxon>
        <taxon>Anguinidae</taxon>
        <taxon>Anguininae</taxon>
        <taxon>Ditylenchus</taxon>
    </lineage>
</organism>
<feature type="chain" id="PRO_5042133264" evidence="2">
    <location>
        <begin position="21"/>
        <end position="120"/>
    </location>
</feature>
<feature type="region of interest" description="Disordered" evidence="1">
    <location>
        <begin position="25"/>
        <end position="96"/>
    </location>
</feature>
<keyword evidence="4" id="KW-1185">Reference proteome</keyword>